<protein>
    <submittedName>
        <fullName evidence="1">Uncharacterized protein</fullName>
    </submittedName>
</protein>
<keyword evidence="1" id="KW-0496">Mitochondrion</keyword>
<sequence>MKDLPSILIYRSRSRGIFLQSTPEKCIPWFLQLLGDILSLYDNDANTPPLDKRFLFESAS</sequence>
<proteinExistence type="predicted"/>
<accession>A0A6B9XPP6</accession>
<dbReference type="AlphaFoldDB" id="A0A6B9XPP6"/>
<geneLocation type="mitochondrion" evidence="1"/>
<reference evidence="1" key="1">
    <citation type="submission" date="2019-03" db="EMBL/GenBank/DDBJ databases">
        <title>Largest Complete Mitochondrial Genome of a Gymnosperm, Sitka Spruce (Picea sitchensis), Indicates Complex Physical Structure.</title>
        <authorList>
            <person name="Jackman S.D."/>
            <person name="Coombe L."/>
            <person name="Warren R."/>
            <person name="Kirk H."/>
            <person name="Trinh E."/>
            <person name="McLeod T."/>
            <person name="Pleasance S."/>
            <person name="Pandoh P."/>
            <person name="Zhao Y."/>
            <person name="Coope R."/>
            <person name="Bousquet J."/>
            <person name="Bohlmann J.C."/>
            <person name="Jones S.J.M."/>
            <person name="Birol I."/>
        </authorList>
    </citation>
    <scope>NUCLEOTIDE SEQUENCE</scope>
    <source>
        <strain evidence="1">Q903</strain>
    </source>
</reference>
<evidence type="ECO:0000313" key="1">
    <source>
        <dbReference type="EMBL" id="QHR89930.1"/>
    </source>
</evidence>
<gene>
    <name evidence="1" type="primary">orf03975</name>
    <name evidence="1" type="ORF">Q903MT_gene3952</name>
</gene>
<organism evidence="1">
    <name type="scientific">Picea sitchensis</name>
    <name type="common">Sitka spruce</name>
    <name type="synonym">Pinus sitchensis</name>
    <dbReference type="NCBI Taxonomy" id="3332"/>
    <lineage>
        <taxon>Eukaryota</taxon>
        <taxon>Viridiplantae</taxon>
        <taxon>Streptophyta</taxon>
        <taxon>Embryophyta</taxon>
        <taxon>Tracheophyta</taxon>
        <taxon>Spermatophyta</taxon>
        <taxon>Pinopsida</taxon>
        <taxon>Pinidae</taxon>
        <taxon>Conifers I</taxon>
        <taxon>Pinales</taxon>
        <taxon>Pinaceae</taxon>
        <taxon>Picea</taxon>
    </lineage>
</organism>
<name>A0A6B9XPP6_PICSI</name>
<dbReference type="EMBL" id="MK697699">
    <property type="protein sequence ID" value="QHR89930.1"/>
    <property type="molecule type" value="Genomic_DNA"/>
</dbReference>